<comment type="caution">
    <text evidence="3">The sequence shown here is derived from an EMBL/GenBank/DDBJ whole genome shotgun (WGS) entry which is preliminary data.</text>
</comment>
<dbReference type="InterPro" id="IPR036812">
    <property type="entry name" value="NAD(P)_OxRdtase_dom_sf"/>
</dbReference>
<keyword evidence="4" id="KW-1185">Reference proteome</keyword>
<dbReference type="InterPro" id="IPR023210">
    <property type="entry name" value="NADP_OxRdtase_dom"/>
</dbReference>
<dbReference type="RefSeq" id="WP_277537456.1">
    <property type="nucleotide sequence ID" value="NZ_JAPDIA010000008.1"/>
</dbReference>
<dbReference type="AlphaFoldDB" id="A0A9X4KY61"/>
<evidence type="ECO:0000313" key="3">
    <source>
        <dbReference type="EMBL" id="MDG0813484.1"/>
    </source>
</evidence>
<dbReference type="InterPro" id="IPR050791">
    <property type="entry name" value="Aldo-Keto_reductase"/>
</dbReference>
<keyword evidence="1" id="KW-0560">Oxidoreductase</keyword>
<reference evidence="3" key="1">
    <citation type="submission" date="2022-10" db="EMBL/GenBank/DDBJ databases">
        <title>Comparative genomic analysis of Cohnella hashimotonis sp. nov., isolated from the International Space Station.</title>
        <authorList>
            <person name="Simpson A."/>
            <person name="Venkateswaran K."/>
        </authorList>
    </citation>
    <scope>NUCLEOTIDE SEQUENCE</scope>
    <source>
        <strain evidence="3">DSM 28161</strain>
    </source>
</reference>
<feature type="domain" description="NADP-dependent oxidoreductase" evidence="2">
    <location>
        <begin position="25"/>
        <end position="213"/>
    </location>
</feature>
<sequence length="226" mass="24864">MNDKMNGLSYDQLGLGCGGMIHDDHRNEYIATIHEALDAGIQHLNTGDFYGVGKNETIIGEALKGQKRDKAYLSVKFGMLAAPNGSMYGLDVRPLTIKNYIAYTLKRLNVDYIDLYQPARIDLGIPVEETIGAIADLVKAGYVRHIGLTQVDAETITRAHSVHPLHFIEMEYSLFNRSIEKEIVPLARKLGIGIVAFGALAHGLLSGNWSKSKSSPYTSRLPLFCG</sequence>
<dbReference type="PANTHER" id="PTHR43625:SF40">
    <property type="entry name" value="ALDO-KETO REDUCTASE YAKC [NADP(+)]"/>
    <property type="match status" value="1"/>
</dbReference>
<dbReference type="GO" id="GO:0016491">
    <property type="term" value="F:oxidoreductase activity"/>
    <property type="evidence" value="ECO:0007669"/>
    <property type="project" value="UniProtKB-KW"/>
</dbReference>
<dbReference type="Gene3D" id="3.20.20.100">
    <property type="entry name" value="NADP-dependent oxidoreductase domain"/>
    <property type="match status" value="1"/>
</dbReference>
<name>A0A9X4KY61_9BACL</name>
<dbReference type="Pfam" id="PF00248">
    <property type="entry name" value="Aldo_ket_red"/>
    <property type="match status" value="1"/>
</dbReference>
<accession>A0A9X4KY61</accession>
<proteinExistence type="predicted"/>
<dbReference type="EMBL" id="JAPDIA010000008">
    <property type="protein sequence ID" value="MDG0813484.1"/>
    <property type="molecule type" value="Genomic_DNA"/>
</dbReference>
<protein>
    <submittedName>
        <fullName evidence="3">Aldo/keto reductase</fullName>
    </submittedName>
</protein>
<organism evidence="3 4">
    <name type="scientific">Cohnella rhizosphaerae</name>
    <dbReference type="NCBI Taxonomy" id="1457232"/>
    <lineage>
        <taxon>Bacteria</taxon>
        <taxon>Bacillati</taxon>
        <taxon>Bacillota</taxon>
        <taxon>Bacilli</taxon>
        <taxon>Bacillales</taxon>
        <taxon>Paenibacillaceae</taxon>
        <taxon>Cohnella</taxon>
    </lineage>
</organism>
<dbReference type="Proteomes" id="UP001153404">
    <property type="component" value="Unassembled WGS sequence"/>
</dbReference>
<gene>
    <name evidence="3" type="ORF">OMP40_32485</name>
</gene>
<evidence type="ECO:0000259" key="2">
    <source>
        <dbReference type="Pfam" id="PF00248"/>
    </source>
</evidence>
<evidence type="ECO:0000313" key="4">
    <source>
        <dbReference type="Proteomes" id="UP001153404"/>
    </source>
</evidence>
<dbReference type="GO" id="GO:0005737">
    <property type="term" value="C:cytoplasm"/>
    <property type="evidence" value="ECO:0007669"/>
    <property type="project" value="TreeGrafter"/>
</dbReference>
<dbReference type="SUPFAM" id="SSF51430">
    <property type="entry name" value="NAD(P)-linked oxidoreductase"/>
    <property type="match status" value="1"/>
</dbReference>
<dbReference type="PANTHER" id="PTHR43625">
    <property type="entry name" value="AFLATOXIN B1 ALDEHYDE REDUCTASE"/>
    <property type="match status" value="1"/>
</dbReference>
<evidence type="ECO:0000256" key="1">
    <source>
        <dbReference type="ARBA" id="ARBA00023002"/>
    </source>
</evidence>